<evidence type="ECO:0000313" key="2">
    <source>
        <dbReference type="Proteomes" id="UP000822476"/>
    </source>
</evidence>
<proteinExistence type="predicted"/>
<organism evidence="1 2">
    <name type="scientific">Paragonimus skrjabini miyazakii</name>
    <dbReference type="NCBI Taxonomy" id="59628"/>
    <lineage>
        <taxon>Eukaryota</taxon>
        <taxon>Metazoa</taxon>
        <taxon>Spiralia</taxon>
        <taxon>Lophotrochozoa</taxon>
        <taxon>Platyhelminthes</taxon>
        <taxon>Trematoda</taxon>
        <taxon>Digenea</taxon>
        <taxon>Plagiorchiida</taxon>
        <taxon>Troglotremata</taxon>
        <taxon>Troglotrematidae</taxon>
        <taxon>Paragonimus</taxon>
    </lineage>
</organism>
<dbReference type="EMBL" id="JTDE01003912">
    <property type="protein sequence ID" value="KAF7255504.1"/>
    <property type="molecule type" value="Genomic_DNA"/>
</dbReference>
<name>A0A8S9YL29_9TREM</name>
<sequence length="38" mass="4219">MEGIVELSFVHGLLAGDRAGNSQNILNQQEQVVRLRII</sequence>
<dbReference type="AlphaFoldDB" id="A0A8S9YL29"/>
<evidence type="ECO:0000313" key="1">
    <source>
        <dbReference type="EMBL" id="KAF7255504.1"/>
    </source>
</evidence>
<reference evidence="1" key="1">
    <citation type="submission" date="2019-07" db="EMBL/GenBank/DDBJ databases">
        <title>Annotation for the trematode Paragonimus miyazaki's.</title>
        <authorList>
            <person name="Choi Y.-J."/>
        </authorList>
    </citation>
    <scope>NUCLEOTIDE SEQUENCE</scope>
    <source>
        <strain evidence="1">Japan</strain>
    </source>
</reference>
<keyword evidence="2" id="KW-1185">Reference proteome</keyword>
<gene>
    <name evidence="1" type="ORF">EG68_07602</name>
</gene>
<comment type="caution">
    <text evidence="1">The sequence shown here is derived from an EMBL/GenBank/DDBJ whole genome shotgun (WGS) entry which is preliminary data.</text>
</comment>
<dbReference type="Proteomes" id="UP000822476">
    <property type="component" value="Unassembled WGS sequence"/>
</dbReference>
<protein>
    <submittedName>
        <fullName evidence="1">Uncharacterized protein</fullName>
    </submittedName>
</protein>
<accession>A0A8S9YL29</accession>